<sequence>MELLKKLFKDDDKVVGLCAFRKEEKRRNFSNFTFSGQKLVFYTNTKNNFLLGT</sequence>
<organism evidence="1 2">
    <name type="scientific">Candidatus Scatousia excrementipullorum</name>
    <dbReference type="NCBI Taxonomy" id="2840936"/>
    <lineage>
        <taxon>Bacteria</taxon>
        <taxon>Candidatus Scatousia</taxon>
    </lineage>
</organism>
<name>A0A9D9GXT1_9BACT</name>
<gene>
    <name evidence="1" type="ORF">IAC76_06310</name>
</gene>
<dbReference type="AlphaFoldDB" id="A0A9D9GXT1"/>
<protein>
    <submittedName>
        <fullName evidence="1">Uncharacterized protein</fullName>
    </submittedName>
</protein>
<reference evidence="1" key="1">
    <citation type="submission" date="2020-10" db="EMBL/GenBank/DDBJ databases">
        <authorList>
            <person name="Gilroy R."/>
        </authorList>
    </citation>
    <scope>NUCLEOTIDE SEQUENCE</scope>
    <source>
        <strain evidence="1">10192</strain>
    </source>
</reference>
<reference evidence="1" key="2">
    <citation type="journal article" date="2021" name="PeerJ">
        <title>Extensive microbial diversity within the chicken gut microbiome revealed by metagenomics and culture.</title>
        <authorList>
            <person name="Gilroy R."/>
            <person name="Ravi A."/>
            <person name="Getino M."/>
            <person name="Pursley I."/>
            <person name="Horton D.L."/>
            <person name="Alikhan N.F."/>
            <person name="Baker D."/>
            <person name="Gharbi K."/>
            <person name="Hall N."/>
            <person name="Watson M."/>
            <person name="Adriaenssens E.M."/>
            <person name="Foster-Nyarko E."/>
            <person name="Jarju S."/>
            <person name="Secka A."/>
            <person name="Antonio M."/>
            <person name="Oren A."/>
            <person name="Chaudhuri R.R."/>
            <person name="La Ragione R."/>
            <person name="Hildebrand F."/>
            <person name="Pallen M.J."/>
        </authorList>
    </citation>
    <scope>NUCLEOTIDE SEQUENCE</scope>
    <source>
        <strain evidence="1">10192</strain>
    </source>
</reference>
<proteinExistence type="predicted"/>
<evidence type="ECO:0000313" key="1">
    <source>
        <dbReference type="EMBL" id="MBO8430985.1"/>
    </source>
</evidence>
<accession>A0A9D9GXT1</accession>
<dbReference type="EMBL" id="JADIND010000137">
    <property type="protein sequence ID" value="MBO8430985.1"/>
    <property type="molecule type" value="Genomic_DNA"/>
</dbReference>
<evidence type="ECO:0000313" key="2">
    <source>
        <dbReference type="Proteomes" id="UP000823632"/>
    </source>
</evidence>
<dbReference type="Proteomes" id="UP000823632">
    <property type="component" value="Unassembled WGS sequence"/>
</dbReference>
<comment type="caution">
    <text evidence="1">The sequence shown here is derived from an EMBL/GenBank/DDBJ whole genome shotgun (WGS) entry which is preliminary data.</text>
</comment>